<dbReference type="OrthoDB" id="2238957at2759"/>
<feature type="compositionally biased region" description="Polar residues" evidence="2">
    <location>
        <begin position="1169"/>
        <end position="1180"/>
    </location>
</feature>
<feature type="region of interest" description="Disordered" evidence="2">
    <location>
        <begin position="779"/>
        <end position="837"/>
    </location>
</feature>
<dbReference type="PANTHER" id="PTHR11852:SF4">
    <property type="entry name" value="LITTLE ELONGATION COMPLEX SUBUNIT 1"/>
    <property type="match status" value="1"/>
</dbReference>
<keyword evidence="4" id="KW-1185">Reference proteome</keyword>
<feature type="compositionally biased region" description="Polar residues" evidence="2">
    <location>
        <begin position="1346"/>
        <end position="1366"/>
    </location>
</feature>
<keyword evidence="1" id="KW-0175">Coiled coil</keyword>
<reference evidence="5" key="1">
    <citation type="submission" date="2025-08" db="UniProtKB">
        <authorList>
            <consortium name="RefSeq"/>
        </authorList>
    </citation>
    <scope>IDENTIFICATION</scope>
    <source>
        <strain evidence="5">J_2021</strain>
        <tissue evidence="5">Erythrocytes</tissue>
    </source>
</reference>
<feature type="domain" description="Little elongation complex subunit 1 C-terminal" evidence="3">
    <location>
        <begin position="1714"/>
        <end position="1906"/>
    </location>
</feature>
<proteinExistence type="predicted"/>
<evidence type="ECO:0000313" key="4">
    <source>
        <dbReference type="Proteomes" id="UP000186698"/>
    </source>
</evidence>
<feature type="compositionally biased region" description="Basic and acidic residues" evidence="2">
    <location>
        <begin position="1130"/>
        <end position="1148"/>
    </location>
</feature>
<dbReference type="GeneID" id="108719042"/>
<dbReference type="Pfam" id="PF25817">
    <property type="entry name" value="ICE1_C"/>
    <property type="match status" value="1"/>
</dbReference>
<feature type="compositionally biased region" description="Basic and acidic residues" evidence="2">
    <location>
        <begin position="1158"/>
        <end position="1168"/>
    </location>
</feature>
<feature type="region of interest" description="Disordered" evidence="2">
    <location>
        <begin position="1130"/>
        <end position="1187"/>
    </location>
</feature>
<feature type="region of interest" description="Disordered" evidence="2">
    <location>
        <begin position="1466"/>
        <end position="1489"/>
    </location>
</feature>
<feature type="compositionally biased region" description="Basic and acidic residues" evidence="2">
    <location>
        <begin position="783"/>
        <end position="798"/>
    </location>
</feature>
<feature type="compositionally biased region" description="Polar residues" evidence="2">
    <location>
        <begin position="263"/>
        <end position="272"/>
    </location>
</feature>
<dbReference type="RefSeq" id="XP_041422107.1">
    <property type="nucleotide sequence ID" value="XM_041566173.1"/>
</dbReference>
<protein>
    <submittedName>
        <fullName evidence="5">Little elongation complex subunit 1-like</fullName>
    </submittedName>
</protein>
<name>A0A8J1KXR7_XENLA</name>
<feature type="compositionally biased region" description="Polar residues" evidence="2">
    <location>
        <begin position="803"/>
        <end position="819"/>
    </location>
</feature>
<feature type="compositionally biased region" description="Polar residues" evidence="2">
    <location>
        <begin position="1227"/>
        <end position="1238"/>
    </location>
</feature>
<feature type="region of interest" description="Disordered" evidence="2">
    <location>
        <begin position="1220"/>
        <end position="1245"/>
    </location>
</feature>
<gene>
    <name evidence="5" type="primary">LOC108719042</name>
</gene>
<feature type="region of interest" description="Disordered" evidence="2">
    <location>
        <begin position="241"/>
        <end position="272"/>
    </location>
</feature>
<dbReference type="PANTHER" id="PTHR11852">
    <property type="entry name" value="PLATELET-ACTIVATING FACTOR ACETYLHYDROLASE"/>
    <property type="match status" value="1"/>
</dbReference>
<feature type="coiled-coil region" evidence="1">
    <location>
        <begin position="117"/>
        <end position="172"/>
    </location>
</feature>
<dbReference type="Proteomes" id="UP000186698">
    <property type="component" value="Chromosome 6L"/>
</dbReference>
<evidence type="ECO:0000313" key="5">
    <source>
        <dbReference type="RefSeq" id="XP_041422107.1"/>
    </source>
</evidence>
<sequence length="1920" mass="212446">MMPGETNSKPVGIASEAAGACQNCTALQQSLNEYVTALLGLKQRIIDSDHMLAEYQQKCEELQFTKRENDTLRCQLEQVLQKVSPQEQHQEDVKSLRAELEEKTYSLKIYQQTEIEYTRVKEECDKSNTAKKKLESKLKRMEEVSVKHFQDFKKLKMEKKALVKELKKMQNKLACSKNGKLRKATKNAQTQIVNDEPVVSVDKRKIKFLLEELWGCIDSSPNESQFHFQLLDEHLHIAQELKATDHKNGRRARTQRSSDENKITPNHSSPFTINELSAAPAELPVITGSNESKGPTIPEETVAECNGDSAFYEEKTPDYLVPDLADSYSLSTDHGKMTNEFLELLDWARPLPPLLSPITFSPSASQDTLFGEYTDSSYEEEGGSTEGSFLRSKMEYLNSSANQICSKEQTNLIDVCERVNESNYFLKRRRKAHLDFPKQISKNIEKDACPSFSHEPIETTGLNDEQKVLTDNFPSVLPITRREDLTMESIEDIVSGKTIDLNDCNDAFPSKISTSDSSPADSEIVTVSSTATNTRESHLDRSESYLDKAMTQRTDAEVCSLSERLQTKENTKIFCQEHEFEDVSCPQQGILLCDTEEKMNGPVHTETSMAISSHSTASPFQETVTTVPHNSFSCFQNNLNQDKSAVKQHGLITPENNSGKCQETSATAEEQGSLEKEQVLVIGPSSKENMAPSCSDIFLSECVHSDNEQVQQSQTFISESDANNKCRTTSIKELEVSIVVTSSGEEQEPNPSHNQPKKSCDTENSTSTISTIYFSEDQSYDLNKSENEKTQEREKSADKVSACCQNGSDIPVSSMQNLSDQDRDHNQVTETVKATDRRGTDKIKKTLESSTNLLSIDTSLTEFKGSTKESKINDQESKLANNYEQSYEDISKKLTNSKFEGEKNESQNLVGIDSGKISSFLHSIESHVEPGNEVSPESYHQLLSKTSNLSLQDSVMASPLKEINTKSLQAASLQGVQNSGNSSAQNNDLSLFGIKETYRNARLSKGCLDSDDSEDDFPVRKVSYLKSSTNNFVKSIMKGTSGDSFLNIENANDNTSQLAADDLTDRSVEAEVKHSTKDAIVKRVTDINSDEQNNRTVDLLKGNSNSAEMHNDPLKNTNAINCVTVEKELNSNHDNPDIGNEKSFKDQESQDVAISDKNVQKSEMHNAEDQSAQNDNQPPSRSRVPGKNLIWNFERLDDFPDPGVKKYKISLEKKPGKNISASKILKGTSNPVNSSSGTESRRETHNISQVRALSLNNQSGQTVLANADTSTKTQHSPEIINKVRSEMGPPLPPLLGPLLATPPRTVRPLSPVMSSSSRSSLPSPLDDLISPLRVTPVPPVMSPVSDHQQYKSPMFTTPSPSEKGSQRILSSPLQFCAATPKHALPVPGRLPPSAAVNSTPTVQENSVKILDTMYPELSARARTLNILKGNVQLNRCLPGDCKPVSISQISGFKTITSTSTAFIKTGSCSKTSNDKDGQKDGRTNQSSSSCSVLINKRSSDYNTMPKSAKRLRLDSESPVAANLKACFTAPADKSSGIKEEAESCNADNELATVRVIPATDEDDVAKALKKVEELCFDLLPVIMSHIYIGTLPQIPVTRNEEKEVIYEFSSIKKGKAEDLLHAILMKLKNEKASLDCSVIQALCRVYTGLCRQIGDLERACVLCYSIITEDFPEPDKLILFIISSWSNLLSLNSVISKALQALLKQLAKGDVRICLSAYLNWEKSPPQNTSVILQSVLMAIQLGNNVKFHQSEQFGEDLNDKNWEYVFAVNLLCYHHKWIWTHENVISKQLWPVLDKWVKSKKGCVNIAFVSDVAVATVLRLVGCLCQMGLKEGFTAAVKNISAVIIAFIKHAKEEDMSWGVQLASVYMLCDVAPCDPGTIHKTLDVWKKAATNNIPPAVKSALADVASLAEAASLADKES</sequence>
<feature type="compositionally biased region" description="Polar residues" evidence="2">
    <location>
        <begin position="741"/>
        <end position="754"/>
    </location>
</feature>
<feature type="compositionally biased region" description="Basic and acidic residues" evidence="2">
    <location>
        <begin position="820"/>
        <end position="837"/>
    </location>
</feature>
<dbReference type="InterPro" id="IPR057881">
    <property type="entry name" value="ICE1_C"/>
</dbReference>
<dbReference type="KEGG" id="xla:108719042"/>
<feature type="region of interest" description="Disordered" evidence="2">
    <location>
        <begin position="1342"/>
        <end position="1366"/>
    </location>
</feature>
<evidence type="ECO:0000256" key="2">
    <source>
        <dbReference type="SAM" id="MobiDB-lite"/>
    </source>
</evidence>
<organism evidence="4 5">
    <name type="scientific">Xenopus laevis</name>
    <name type="common">African clawed frog</name>
    <dbReference type="NCBI Taxonomy" id="8355"/>
    <lineage>
        <taxon>Eukaryota</taxon>
        <taxon>Metazoa</taxon>
        <taxon>Chordata</taxon>
        <taxon>Craniata</taxon>
        <taxon>Vertebrata</taxon>
        <taxon>Euteleostomi</taxon>
        <taxon>Amphibia</taxon>
        <taxon>Batrachia</taxon>
        <taxon>Anura</taxon>
        <taxon>Pipoidea</taxon>
        <taxon>Pipidae</taxon>
        <taxon>Xenopodinae</taxon>
        <taxon>Xenopus</taxon>
        <taxon>Xenopus</taxon>
    </lineage>
</organism>
<evidence type="ECO:0000259" key="3">
    <source>
        <dbReference type="Pfam" id="PF25817"/>
    </source>
</evidence>
<dbReference type="CTD" id="108719042"/>
<accession>A0A8J1KXR7</accession>
<evidence type="ECO:0000256" key="1">
    <source>
        <dbReference type="SAM" id="Coils"/>
    </source>
</evidence>
<feature type="region of interest" description="Disordered" evidence="2">
    <location>
        <begin position="741"/>
        <end position="765"/>
    </location>
</feature>
<feature type="compositionally biased region" description="Basic and acidic residues" evidence="2">
    <location>
        <begin position="1472"/>
        <end position="1482"/>
    </location>
</feature>